<organism evidence="1 3">
    <name type="scientific">Cronobacter universalis NCTC 9529</name>
    <dbReference type="NCBI Taxonomy" id="1074000"/>
    <lineage>
        <taxon>Bacteria</taxon>
        <taxon>Pseudomonadati</taxon>
        <taxon>Pseudomonadota</taxon>
        <taxon>Gammaproteobacteria</taxon>
        <taxon>Enterobacterales</taxon>
        <taxon>Enterobacteriaceae</taxon>
        <taxon>Cronobacter</taxon>
    </lineage>
</organism>
<proteinExistence type="predicted"/>
<dbReference type="Proteomes" id="UP000254849">
    <property type="component" value="Unassembled WGS sequence"/>
</dbReference>
<dbReference type="EMBL" id="UFYH01000001">
    <property type="protein sequence ID" value="STD15142.1"/>
    <property type="molecule type" value="Genomic_DNA"/>
</dbReference>
<dbReference type="AlphaFoldDB" id="A0AAC9EWJ8"/>
<sequence>MDFFEKFKHAEYDFTYGAEDDPEHHNALQVGLVAWFYLDKGYTKENRARIAEAWQLYHNEFGGKLRWGYIDDPNKPLDYNVKLTKILKKYISDSFGESFFFDWYSDAGFRYASYYSVSVGSMAGWYESIHKNVSYFGFYIPVEELNRKDFLKALLSQFCNILQPLHGLMGLGIQQCYEKERYQHLEYEICNEFKGVDVINSNTDKKMRTGLRAVNWYTFFSNEWLNKLGGIQYLRSALSNPSIEIINYDNGVIIRAGEWPELGWIKDNPYPELYVKVNKVLKPIRAPEIGSLGYGSIAGEIRFDRNSTARWLARFDVDLPPFTAL</sequence>
<evidence type="ECO:0000313" key="2">
    <source>
        <dbReference type="EMBL" id="STD15142.1"/>
    </source>
</evidence>
<dbReference type="Pfam" id="PF11876">
    <property type="entry name" value="TsiV"/>
    <property type="match status" value="1"/>
</dbReference>
<evidence type="ECO:0000313" key="4">
    <source>
        <dbReference type="Proteomes" id="UP000254849"/>
    </source>
</evidence>
<name>A0AAC9EWJ8_9ENTR</name>
<dbReference type="KEGG" id="cui:AFK65_16670"/>
<reference evidence="1 3" key="3">
    <citation type="journal article" date="2016" name="Genome Announc.">
        <title>Fully Closed Genome Sequences of Five Type Strains of the Genus Cronobacter and One Cronobacter sakazakii Strain.</title>
        <authorList>
            <person name="Moine D."/>
            <person name="Kassam M."/>
            <person name="Baert L."/>
            <person name="Tang Y."/>
            <person name="Barretto C."/>
            <person name="Ngom Bru C."/>
            <person name="Klijn A."/>
            <person name="Descombes P."/>
        </authorList>
    </citation>
    <scope>NUCLEOTIDE SEQUENCE [LARGE SCALE GENOMIC DNA]</scope>
    <source>
        <strain evidence="1 3">NCTC 9529</strain>
    </source>
</reference>
<gene>
    <name evidence="1" type="ORF">AFK65_16670</name>
    <name evidence="2" type="ORF">NCTC9529_03420</name>
</gene>
<dbReference type="Proteomes" id="UP000061974">
    <property type="component" value="Chromosome"/>
</dbReference>
<accession>A0AAC9EWJ8</accession>
<reference evidence="3" key="1">
    <citation type="submission" date="2015-07" db="EMBL/GenBank/DDBJ databases">
        <authorList>
            <person name="Moine D."/>
            <person name="Kassam M."/>
        </authorList>
    </citation>
    <scope>NUCLEOTIDE SEQUENCE [LARGE SCALE GENOMIC DNA]</scope>
    <source>
        <strain evidence="3">NCTC 9529</strain>
    </source>
</reference>
<keyword evidence="4" id="KW-1185">Reference proteome</keyword>
<dbReference type="InterPro" id="IPR021815">
    <property type="entry name" value="TsiV"/>
</dbReference>
<reference evidence="2 4" key="4">
    <citation type="submission" date="2018-06" db="EMBL/GenBank/DDBJ databases">
        <authorList>
            <consortium name="Pathogen Informatics"/>
            <person name="Doyle S."/>
        </authorList>
    </citation>
    <scope>NUCLEOTIDE SEQUENCE [LARGE SCALE GENOMIC DNA]</scope>
    <source>
        <strain evidence="4">NCTC 9529</strain>
        <strain evidence="2">NCTC9529</strain>
    </source>
</reference>
<evidence type="ECO:0000313" key="3">
    <source>
        <dbReference type="Proteomes" id="UP000061974"/>
    </source>
</evidence>
<reference evidence="3" key="2">
    <citation type="submission" date="2015-09" db="EMBL/GenBank/DDBJ databases">
        <title>Cronobacter genome sequencing and assembly.</title>
        <authorList>
            <person name="Descombes P."/>
            <person name="Baert L."/>
            <person name="Ngom-Bru C."/>
            <person name="Barretto C."/>
        </authorList>
    </citation>
    <scope>NUCLEOTIDE SEQUENCE [LARGE SCALE GENOMIC DNA]</scope>
    <source>
        <strain evidence="3">NCTC 9529</strain>
    </source>
</reference>
<dbReference type="RefSeq" id="WP_038856266.1">
    <property type="nucleotide sequence ID" value="NZ_AJKW01000004.1"/>
</dbReference>
<dbReference type="EMBL" id="CP012257">
    <property type="protein sequence ID" value="ALB56211.1"/>
    <property type="molecule type" value="Genomic_DNA"/>
</dbReference>
<evidence type="ECO:0000313" key="1">
    <source>
        <dbReference type="EMBL" id="ALB56211.1"/>
    </source>
</evidence>
<protein>
    <submittedName>
        <fullName evidence="2">Protein of uncharacterized function (DUF3396)</fullName>
    </submittedName>
</protein>